<sequence>MIGGRDQWRAMYQLRIVHVKVSIRLYMVLFRNTDSVYQNCNGQCACAKTEDFAFARKLFDKMPHKDPVLLQGDGVKRILDFIKGMPKPEIQLKPDSSSLLGNGDASQNGEQDWDFRNSYFKAQKPIFTNFRAAAHKMRMSQGLLCFSDIIQGFAMRLNWR</sequence>
<evidence type="ECO:0000313" key="1">
    <source>
        <dbReference type="EMBL" id="RVW24475.1"/>
    </source>
</evidence>
<organism evidence="1 2">
    <name type="scientific">Vitis vinifera</name>
    <name type="common">Grape</name>
    <dbReference type="NCBI Taxonomy" id="29760"/>
    <lineage>
        <taxon>Eukaryota</taxon>
        <taxon>Viridiplantae</taxon>
        <taxon>Streptophyta</taxon>
        <taxon>Embryophyta</taxon>
        <taxon>Tracheophyta</taxon>
        <taxon>Spermatophyta</taxon>
        <taxon>Magnoliopsida</taxon>
        <taxon>eudicotyledons</taxon>
        <taxon>Gunneridae</taxon>
        <taxon>Pentapetalae</taxon>
        <taxon>rosids</taxon>
        <taxon>Vitales</taxon>
        <taxon>Vitaceae</taxon>
        <taxon>Viteae</taxon>
        <taxon>Vitis</taxon>
    </lineage>
</organism>
<name>A0A438CMP3_VITVI</name>
<gene>
    <name evidence="1" type="ORF">CK203_082159</name>
</gene>
<evidence type="ECO:0008006" key="3">
    <source>
        <dbReference type="Google" id="ProtNLM"/>
    </source>
</evidence>
<dbReference type="EMBL" id="QGNW01002172">
    <property type="protein sequence ID" value="RVW24475.1"/>
    <property type="molecule type" value="Genomic_DNA"/>
</dbReference>
<dbReference type="AlphaFoldDB" id="A0A438CMP3"/>
<evidence type="ECO:0000313" key="2">
    <source>
        <dbReference type="Proteomes" id="UP000288805"/>
    </source>
</evidence>
<reference evidence="1 2" key="1">
    <citation type="journal article" date="2018" name="PLoS Genet.">
        <title>Population sequencing reveals clonal diversity and ancestral inbreeding in the grapevine cultivar Chardonnay.</title>
        <authorList>
            <person name="Roach M.J."/>
            <person name="Johnson D.L."/>
            <person name="Bohlmann J."/>
            <person name="van Vuuren H.J."/>
            <person name="Jones S.J."/>
            <person name="Pretorius I.S."/>
            <person name="Schmidt S.A."/>
            <person name="Borneman A.R."/>
        </authorList>
    </citation>
    <scope>NUCLEOTIDE SEQUENCE [LARGE SCALE GENOMIC DNA]</scope>
    <source>
        <strain evidence="2">cv. Chardonnay</strain>
        <tissue evidence="1">Leaf</tissue>
    </source>
</reference>
<proteinExistence type="predicted"/>
<dbReference type="Proteomes" id="UP000288805">
    <property type="component" value="Unassembled WGS sequence"/>
</dbReference>
<comment type="caution">
    <text evidence="1">The sequence shown here is derived from an EMBL/GenBank/DDBJ whole genome shotgun (WGS) entry which is preliminary data.</text>
</comment>
<protein>
    <recommendedName>
        <fullName evidence="3">Pentatricopeptide repeat-containing protein</fullName>
    </recommendedName>
</protein>
<accession>A0A438CMP3</accession>